<keyword evidence="3" id="KW-1185">Reference proteome</keyword>
<accession>A0A9W5T919</accession>
<name>A0A9W5T919_BABOV</name>
<organism evidence="2 3">
    <name type="scientific">Babesia ovis</name>
    <dbReference type="NCBI Taxonomy" id="5869"/>
    <lineage>
        <taxon>Eukaryota</taxon>
        <taxon>Sar</taxon>
        <taxon>Alveolata</taxon>
        <taxon>Apicomplexa</taxon>
        <taxon>Aconoidasida</taxon>
        <taxon>Piroplasmida</taxon>
        <taxon>Babesiidae</taxon>
        <taxon>Babesia</taxon>
    </lineage>
</organism>
<keyword evidence="1" id="KW-1133">Transmembrane helix</keyword>
<evidence type="ECO:0000256" key="1">
    <source>
        <dbReference type="SAM" id="Phobius"/>
    </source>
</evidence>
<dbReference type="EMBL" id="BLIY01000006">
    <property type="protein sequence ID" value="GFE53482.1"/>
    <property type="molecule type" value="Genomic_DNA"/>
</dbReference>
<comment type="caution">
    <text evidence="2">The sequence shown here is derived from an EMBL/GenBank/DDBJ whole genome shotgun (WGS) entry which is preliminary data.</text>
</comment>
<dbReference type="OrthoDB" id="361164at2759"/>
<keyword evidence="1" id="KW-0472">Membrane</keyword>
<evidence type="ECO:0000313" key="2">
    <source>
        <dbReference type="EMBL" id="GFE53482.1"/>
    </source>
</evidence>
<feature type="transmembrane region" description="Helical" evidence="1">
    <location>
        <begin position="239"/>
        <end position="261"/>
    </location>
</feature>
<gene>
    <name evidence="2" type="ORF">BaOVIS_008860</name>
</gene>
<dbReference type="Proteomes" id="UP001057455">
    <property type="component" value="Unassembled WGS sequence"/>
</dbReference>
<keyword evidence="1 2" id="KW-0812">Transmembrane</keyword>
<dbReference type="AlphaFoldDB" id="A0A9W5T919"/>
<reference evidence="2" key="1">
    <citation type="submission" date="2019-12" db="EMBL/GenBank/DDBJ databases">
        <title>Genome sequence of Babesia ovis.</title>
        <authorList>
            <person name="Yamagishi J."/>
            <person name="Sevinc F."/>
            <person name="Xuan X."/>
        </authorList>
    </citation>
    <scope>NUCLEOTIDE SEQUENCE</scope>
    <source>
        <strain evidence="2">Selcuk</strain>
    </source>
</reference>
<evidence type="ECO:0000313" key="3">
    <source>
        <dbReference type="Proteomes" id="UP001057455"/>
    </source>
</evidence>
<sequence>MATIANDNNQQDAVPDAGLGKQNLTNLDFNAQAALILNQHAAIVADMRERDQVKHDKTAHPIAHIKLTSRIEVRIQQVRSDLEILHVIYERITTSKKHRKKYTDEDIKNFEDTLHNLVEQCSMYDGGKYRRQTTAKRRLNVDFSAADGPEEVTEEERMRASESIQRWRKRDQDFDHQLLEIGEAVERIGDVAVVIGEKANEQAKKAIQTMSKVQETTDEISTVSYQIKTLLKRRYNLELGFRIGLIITFLIMFCVFIFALIKFLKS</sequence>
<protein>
    <submittedName>
        <fullName evidence="2">Transmembrane protein</fullName>
    </submittedName>
</protein>
<proteinExistence type="predicted"/>